<sequence length="164" mass="17619">MTLVKGNFETSNPGFQTDRMFENFAGMANGAEGGTPNPEGESANKETLEETAKMFAEIQRLGATTQSDDTIPLLKAMIEPTLTEEEKPIALELLMAKPRGTEEEIPDDDTGLGDAKLSVRLKEMEEDARRGRGHASGEFRPLNIGNRLGGLEGSQGGLEGIGSH</sequence>
<evidence type="ECO:0000256" key="1">
    <source>
        <dbReference type="SAM" id="MobiDB-lite"/>
    </source>
</evidence>
<name>A0A9D4E7C7_DREPO</name>
<accession>A0A9D4E7C7</accession>
<reference evidence="2" key="1">
    <citation type="journal article" date="2019" name="bioRxiv">
        <title>The Genome of the Zebra Mussel, Dreissena polymorpha: A Resource for Invasive Species Research.</title>
        <authorList>
            <person name="McCartney M.A."/>
            <person name="Auch B."/>
            <person name="Kono T."/>
            <person name="Mallez S."/>
            <person name="Zhang Y."/>
            <person name="Obille A."/>
            <person name="Becker A."/>
            <person name="Abrahante J.E."/>
            <person name="Garbe J."/>
            <person name="Badalamenti J.P."/>
            <person name="Herman A."/>
            <person name="Mangelson H."/>
            <person name="Liachko I."/>
            <person name="Sullivan S."/>
            <person name="Sone E.D."/>
            <person name="Koren S."/>
            <person name="Silverstein K.A.T."/>
            <person name="Beckman K.B."/>
            <person name="Gohl D.M."/>
        </authorList>
    </citation>
    <scope>NUCLEOTIDE SEQUENCE</scope>
    <source>
        <strain evidence="2">Duluth1</strain>
        <tissue evidence="2">Whole animal</tissue>
    </source>
</reference>
<keyword evidence="3" id="KW-1185">Reference proteome</keyword>
<dbReference type="AlphaFoldDB" id="A0A9D4E7C7"/>
<feature type="region of interest" description="Disordered" evidence="1">
    <location>
        <begin position="124"/>
        <end position="164"/>
    </location>
</feature>
<gene>
    <name evidence="2" type="ORF">DPMN_175002</name>
</gene>
<reference evidence="2" key="2">
    <citation type="submission" date="2020-11" db="EMBL/GenBank/DDBJ databases">
        <authorList>
            <person name="McCartney M.A."/>
            <person name="Auch B."/>
            <person name="Kono T."/>
            <person name="Mallez S."/>
            <person name="Becker A."/>
            <person name="Gohl D.M."/>
            <person name="Silverstein K.A.T."/>
            <person name="Koren S."/>
            <person name="Bechman K.B."/>
            <person name="Herman A."/>
            <person name="Abrahante J.E."/>
            <person name="Garbe J."/>
        </authorList>
    </citation>
    <scope>NUCLEOTIDE SEQUENCE</scope>
    <source>
        <strain evidence="2">Duluth1</strain>
        <tissue evidence="2">Whole animal</tissue>
    </source>
</reference>
<feature type="region of interest" description="Disordered" evidence="1">
    <location>
        <begin position="26"/>
        <end position="46"/>
    </location>
</feature>
<evidence type="ECO:0000313" key="3">
    <source>
        <dbReference type="Proteomes" id="UP000828390"/>
    </source>
</evidence>
<dbReference type="Proteomes" id="UP000828390">
    <property type="component" value="Unassembled WGS sequence"/>
</dbReference>
<organism evidence="2 3">
    <name type="scientific">Dreissena polymorpha</name>
    <name type="common">Zebra mussel</name>
    <name type="synonym">Mytilus polymorpha</name>
    <dbReference type="NCBI Taxonomy" id="45954"/>
    <lineage>
        <taxon>Eukaryota</taxon>
        <taxon>Metazoa</taxon>
        <taxon>Spiralia</taxon>
        <taxon>Lophotrochozoa</taxon>
        <taxon>Mollusca</taxon>
        <taxon>Bivalvia</taxon>
        <taxon>Autobranchia</taxon>
        <taxon>Heteroconchia</taxon>
        <taxon>Euheterodonta</taxon>
        <taxon>Imparidentia</taxon>
        <taxon>Neoheterodontei</taxon>
        <taxon>Myida</taxon>
        <taxon>Dreissenoidea</taxon>
        <taxon>Dreissenidae</taxon>
        <taxon>Dreissena</taxon>
    </lineage>
</organism>
<evidence type="ECO:0000313" key="2">
    <source>
        <dbReference type="EMBL" id="KAH3773636.1"/>
    </source>
</evidence>
<protein>
    <submittedName>
        <fullName evidence="2">Uncharacterized protein</fullName>
    </submittedName>
</protein>
<feature type="compositionally biased region" description="Gly residues" evidence="1">
    <location>
        <begin position="147"/>
        <end position="164"/>
    </location>
</feature>
<dbReference type="EMBL" id="JAIWYP010000009">
    <property type="protein sequence ID" value="KAH3773636.1"/>
    <property type="molecule type" value="Genomic_DNA"/>
</dbReference>
<proteinExistence type="predicted"/>
<comment type="caution">
    <text evidence="2">The sequence shown here is derived from an EMBL/GenBank/DDBJ whole genome shotgun (WGS) entry which is preliminary data.</text>
</comment>